<protein>
    <submittedName>
        <fullName evidence="5">GntR family transcriptional regulator</fullName>
    </submittedName>
</protein>
<comment type="caution">
    <text evidence="5">The sequence shown here is derived from an EMBL/GenBank/DDBJ whole genome shotgun (WGS) entry which is preliminary data.</text>
</comment>
<evidence type="ECO:0000259" key="4">
    <source>
        <dbReference type="PROSITE" id="PS50949"/>
    </source>
</evidence>
<evidence type="ECO:0000256" key="3">
    <source>
        <dbReference type="ARBA" id="ARBA00023163"/>
    </source>
</evidence>
<dbReference type="InterPro" id="IPR008920">
    <property type="entry name" value="TF_FadR/GntR_C"/>
</dbReference>
<evidence type="ECO:0000313" key="5">
    <source>
        <dbReference type="EMBL" id="KNE25400.1"/>
    </source>
</evidence>
<dbReference type="GO" id="GO:0003700">
    <property type="term" value="F:DNA-binding transcription factor activity"/>
    <property type="evidence" value="ECO:0007669"/>
    <property type="project" value="InterPro"/>
</dbReference>
<dbReference type="Gene3D" id="1.20.120.530">
    <property type="entry name" value="GntR ligand-binding domain-like"/>
    <property type="match status" value="1"/>
</dbReference>
<dbReference type="AlphaFoldDB" id="A0AAW3HZZ5"/>
<dbReference type="PRINTS" id="PR00035">
    <property type="entry name" value="HTHGNTR"/>
</dbReference>
<dbReference type="GO" id="GO:0003677">
    <property type="term" value="F:DNA binding"/>
    <property type="evidence" value="ECO:0007669"/>
    <property type="project" value="UniProtKB-KW"/>
</dbReference>
<reference evidence="5 6" key="1">
    <citation type="submission" date="2015-07" db="EMBL/GenBank/DDBJ databases">
        <title>Draft genome of Achromobacter spanius.</title>
        <authorList>
            <person name="Wang X."/>
        </authorList>
    </citation>
    <scope>NUCLEOTIDE SEQUENCE [LARGE SCALE GENOMIC DNA]</scope>
    <source>
        <strain evidence="5 6">CGMCC9173</strain>
    </source>
</reference>
<dbReference type="SUPFAM" id="SSF46785">
    <property type="entry name" value="Winged helix' DNA-binding domain"/>
    <property type="match status" value="1"/>
</dbReference>
<gene>
    <name evidence="5" type="ORF">AFM18_22675</name>
</gene>
<accession>A0AAW3HZZ5</accession>
<dbReference type="InterPro" id="IPR000524">
    <property type="entry name" value="Tscrpt_reg_HTH_GntR"/>
</dbReference>
<dbReference type="Pfam" id="PF07729">
    <property type="entry name" value="FCD"/>
    <property type="match status" value="1"/>
</dbReference>
<dbReference type="Pfam" id="PF00392">
    <property type="entry name" value="GntR"/>
    <property type="match status" value="1"/>
</dbReference>
<proteinExistence type="predicted"/>
<evidence type="ECO:0000313" key="6">
    <source>
        <dbReference type="Proteomes" id="UP000037511"/>
    </source>
</evidence>
<sequence>MPCLAQYKGSRLDVKAPATIPYFLQEQIRALIVDGTIRPGQPLREQELEQRFGTSRSPIREALRLLELSGLVTHIQRKGFRATLYTEAQIRHLYMLRAELEAYCLRQLADMQDLAPLLAELRSYDQAIASAMAKRDARACIAAAREFYLACARYTGNTPLTSMLSKLYEQVEPLRFLLAKRSVQTHVIQSYTHGITQALALRDVDRAADLTRTYVTEVLPSILEAYHEAAGQVSADAPARYARV</sequence>
<dbReference type="PROSITE" id="PS50949">
    <property type="entry name" value="HTH_GNTR"/>
    <property type="match status" value="1"/>
</dbReference>
<dbReference type="InterPro" id="IPR011711">
    <property type="entry name" value="GntR_C"/>
</dbReference>
<dbReference type="InterPro" id="IPR036388">
    <property type="entry name" value="WH-like_DNA-bd_sf"/>
</dbReference>
<dbReference type="CDD" id="cd07377">
    <property type="entry name" value="WHTH_GntR"/>
    <property type="match status" value="1"/>
</dbReference>
<dbReference type="EMBL" id="LGVG01000037">
    <property type="protein sequence ID" value="KNE25400.1"/>
    <property type="molecule type" value="Genomic_DNA"/>
</dbReference>
<keyword evidence="1" id="KW-0805">Transcription regulation</keyword>
<dbReference type="InterPro" id="IPR036390">
    <property type="entry name" value="WH_DNA-bd_sf"/>
</dbReference>
<dbReference type="SMART" id="SM00345">
    <property type="entry name" value="HTH_GNTR"/>
    <property type="match status" value="1"/>
</dbReference>
<dbReference type="PANTHER" id="PTHR43537:SF49">
    <property type="entry name" value="TRANSCRIPTIONAL REGULATORY PROTEIN"/>
    <property type="match status" value="1"/>
</dbReference>
<name>A0AAW3HZZ5_9BURK</name>
<dbReference type="SUPFAM" id="SSF48008">
    <property type="entry name" value="GntR ligand-binding domain-like"/>
    <property type="match status" value="1"/>
</dbReference>
<evidence type="ECO:0000256" key="1">
    <source>
        <dbReference type="ARBA" id="ARBA00023015"/>
    </source>
</evidence>
<dbReference type="Gene3D" id="1.10.10.10">
    <property type="entry name" value="Winged helix-like DNA-binding domain superfamily/Winged helix DNA-binding domain"/>
    <property type="match status" value="1"/>
</dbReference>
<feature type="domain" description="HTH gntR-type" evidence="4">
    <location>
        <begin position="18"/>
        <end position="85"/>
    </location>
</feature>
<dbReference type="PANTHER" id="PTHR43537">
    <property type="entry name" value="TRANSCRIPTIONAL REGULATOR, GNTR FAMILY"/>
    <property type="match status" value="1"/>
</dbReference>
<keyword evidence="3" id="KW-0804">Transcription</keyword>
<dbReference type="Proteomes" id="UP000037511">
    <property type="component" value="Unassembled WGS sequence"/>
</dbReference>
<evidence type="ECO:0000256" key="2">
    <source>
        <dbReference type="ARBA" id="ARBA00023125"/>
    </source>
</evidence>
<dbReference type="SMART" id="SM00895">
    <property type="entry name" value="FCD"/>
    <property type="match status" value="1"/>
</dbReference>
<organism evidence="5 6">
    <name type="scientific">Achromobacter spanius</name>
    <dbReference type="NCBI Taxonomy" id="217203"/>
    <lineage>
        <taxon>Bacteria</taxon>
        <taxon>Pseudomonadati</taxon>
        <taxon>Pseudomonadota</taxon>
        <taxon>Betaproteobacteria</taxon>
        <taxon>Burkholderiales</taxon>
        <taxon>Alcaligenaceae</taxon>
        <taxon>Achromobacter</taxon>
    </lineage>
</organism>
<keyword evidence="2" id="KW-0238">DNA-binding</keyword>